<keyword evidence="2" id="KW-1185">Reference proteome</keyword>
<proteinExistence type="predicted"/>
<dbReference type="RefSeq" id="WP_344698780.1">
    <property type="nucleotide sequence ID" value="NZ_BAABBM010000001.1"/>
</dbReference>
<dbReference type="Proteomes" id="UP001500827">
    <property type="component" value="Unassembled WGS sequence"/>
</dbReference>
<comment type="caution">
    <text evidence="1">The sequence shown here is derived from an EMBL/GenBank/DDBJ whole genome shotgun (WGS) entry which is preliminary data.</text>
</comment>
<reference evidence="2" key="1">
    <citation type="journal article" date="2019" name="Int. J. Syst. Evol. Microbiol.">
        <title>The Global Catalogue of Microorganisms (GCM) 10K type strain sequencing project: providing services to taxonomists for standard genome sequencing and annotation.</title>
        <authorList>
            <consortium name="The Broad Institute Genomics Platform"/>
            <consortium name="The Broad Institute Genome Sequencing Center for Infectious Disease"/>
            <person name="Wu L."/>
            <person name="Ma J."/>
        </authorList>
    </citation>
    <scope>NUCLEOTIDE SEQUENCE [LARGE SCALE GENOMIC DNA]</scope>
    <source>
        <strain evidence="2">JCM 17543</strain>
    </source>
</reference>
<sequence length="124" mass="13452">MASKKRPRLGSETSILATKFEILSGPIVVGYALLERIDRAGATLICEFCPSAEYDVRRHAGLSPSGGEVALCRPSLTARGPSGETVDALDVRIYDYEATAESRIRETYIIGIELEALEAYIAQC</sequence>
<evidence type="ECO:0000313" key="2">
    <source>
        <dbReference type="Proteomes" id="UP001500827"/>
    </source>
</evidence>
<dbReference type="EMBL" id="BAABBM010000001">
    <property type="protein sequence ID" value="GAA3894543.1"/>
    <property type="molecule type" value="Genomic_DNA"/>
</dbReference>
<evidence type="ECO:0000313" key="1">
    <source>
        <dbReference type="EMBL" id="GAA3894543.1"/>
    </source>
</evidence>
<protein>
    <submittedName>
        <fullName evidence="1">Uncharacterized protein</fullName>
    </submittedName>
</protein>
<accession>A0ABP7L7Q7</accession>
<gene>
    <name evidence="1" type="ORF">GCM10022276_12110</name>
</gene>
<name>A0ABP7L7Q7_9SPHN</name>
<organism evidence="1 2">
    <name type="scientific">Sphingomonas limnosediminicola</name>
    <dbReference type="NCBI Taxonomy" id="940133"/>
    <lineage>
        <taxon>Bacteria</taxon>
        <taxon>Pseudomonadati</taxon>
        <taxon>Pseudomonadota</taxon>
        <taxon>Alphaproteobacteria</taxon>
        <taxon>Sphingomonadales</taxon>
        <taxon>Sphingomonadaceae</taxon>
        <taxon>Sphingomonas</taxon>
    </lineage>
</organism>